<evidence type="ECO:0000256" key="2">
    <source>
        <dbReference type="ARBA" id="ARBA00022490"/>
    </source>
</evidence>
<sequence>MISKNNVNDPNLNTINPVVERNHQCLTIGRIAPDFTAITTDGIITMSQYRGKWVLLFSHPGDFTPICTSEFIAFSNLYSEFVKRNVQLIGISIDSNPAHLGWFYDILQFTGITIPFPLIADRDAEVSVLYGMVNPDRIYEQSVRDVFIIDPNQRIRAILTYPATNGRNMYELLRLIDALQISTEYSVGTPANWMPGDPVIVPAPRTFNEVIQRSTNPDPEWNCRQWYMCYTDYPGEAAGSTTPTGDGSAGDLTGGEPQGIIKED</sequence>
<dbReference type="CDD" id="cd03016">
    <property type="entry name" value="PRX_1cys"/>
    <property type="match status" value="1"/>
</dbReference>
<comment type="subcellular location">
    <subcellularLocation>
        <location evidence="9">Cytoplasm</location>
    </subcellularLocation>
</comment>
<dbReference type="InterPro" id="IPR000866">
    <property type="entry name" value="AhpC/TSA"/>
</dbReference>
<dbReference type="EMBL" id="VLKH01000005">
    <property type="protein sequence ID" value="TWH79818.1"/>
    <property type="molecule type" value="Genomic_DNA"/>
</dbReference>
<feature type="region of interest" description="Disordered" evidence="10">
    <location>
        <begin position="239"/>
        <end position="264"/>
    </location>
</feature>
<evidence type="ECO:0000256" key="5">
    <source>
        <dbReference type="ARBA" id="ARBA00023002"/>
    </source>
</evidence>
<feature type="binding site" evidence="9">
    <location>
        <position position="144"/>
    </location>
    <ligand>
        <name>substrate</name>
    </ligand>
</feature>
<dbReference type="OrthoDB" id="9812811at2"/>
<evidence type="ECO:0000256" key="1">
    <source>
        <dbReference type="ARBA" id="ARBA00009796"/>
    </source>
</evidence>
<feature type="disulfide bond" description="Interchain (with Cys-229); in linked form" evidence="9">
    <location>
        <position position="67"/>
    </location>
</feature>
<evidence type="ECO:0000256" key="10">
    <source>
        <dbReference type="SAM" id="MobiDB-lite"/>
    </source>
</evidence>
<dbReference type="AlphaFoldDB" id="A0A562J9D5"/>
<evidence type="ECO:0000256" key="9">
    <source>
        <dbReference type="HAMAP-Rule" id="MF_00401"/>
    </source>
</evidence>
<comment type="caution">
    <text evidence="12">The sequence shown here is derived from an EMBL/GenBank/DDBJ whole genome shotgun (WGS) entry which is preliminary data.</text>
</comment>
<dbReference type="GO" id="GO:0005829">
    <property type="term" value="C:cytosol"/>
    <property type="evidence" value="ECO:0007669"/>
    <property type="project" value="TreeGrafter"/>
</dbReference>
<dbReference type="NCBIfam" id="NF009668">
    <property type="entry name" value="PRK13189.1"/>
    <property type="match status" value="1"/>
</dbReference>
<dbReference type="InterPro" id="IPR045020">
    <property type="entry name" value="PRX_1cys"/>
</dbReference>
<evidence type="ECO:0000256" key="6">
    <source>
        <dbReference type="ARBA" id="ARBA00023284"/>
    </source>
</evidence>
<evidence type="ECO:0000313" key="12">
    <source>
        <dbReference type="EMBL" id="TWH79818.1"/>
    </source>
</evidence>
<dbReference type="Proteomes" id="UP000315343">
    <property type="component" value="Unassembled WGS sequence"/>
</dbReference>
<dbReference type="InterPro" id="IPR019479">
    <property type="entry name" value="Peroxiredoxin_C"/>
</dbReference>
<dbReference type="RefSeq" id="WP_145083137.1">
    <property type="nucleotide sequence ID" value="NZ_VLKH01000005.1"/>
</dbReference>
<organism evidence="12 13">
    <name type="scientific">Sedimentibacter saalensis</name>
    <dbReference type="NCBI Taxonomy" id="130788"/>
    <lineage>
        <taxon>Bacteria</taxon>
        <taxon>Bacillati</taxon>
        <taxon>Bacillota</taxon>
        <taxon>Tissierellia</taxon>
        <taxon>Sedimentibacter</taxon>
    </lineage>
</organism>
<feature type="disulfide bond" description="Alternate" evidence="9">
    <location>
        <begin position="223"/>
        <end position="229"/>
    </location>
</feature>
<evidence type="ECO:0000313" key="13">
    <source>
        <dbReference type="Proteomes" id="UP000315343"/>
    </source>
</evidence>
<evidence type="ECO:0000256" key="8">
    <source>
        <dbReference type="ARBA" id="ARBA00037420"/>
    </source>
</evidence>
<comment type="catalytic activity">
    <reaction evidence="9">
        <text>a hydroperoxide + [thioredoxin]-dithiol = an alcohol + [thioredoxin]-disulfide + H2O</text>
        <dbReference type="Rhea" id="RHEA:62620"/>
        <dbReference type="Rhea" id="RHEA-COMP:10698"/>
        <dbReference type="Rhea" id="RHEA-COMP:10700"/>
        <dbReference type="ChEBI" id="CHEBI:15377"/>
        <dbReference type="ChEBI" id="CHEBI:29950"/>
        <dbReference type="ChEBI" id="CHEBI:30879"/>
        <dbReference type="ChEBI" id="CHEBI:35924"/>
        <dbReference type="ChEBI" id="CHEBI:50058"/>
        <dbReference type="EC" id="1.11.1.24"/>
    </reaction>
</comment>
<dbReference type="InterPro" id="IPR022915">
    <property type="entry name" value="Peroxiredoxin_TDXH"/>
</dbReference>
<reference evidence="12 13" key="1">
    <citation type="submission" date="2019-07" db="EMBL/GenBank/DDBJ databases">
        <title>Genomic Encyclopedia of Type Strains, Phase I: the one thousand microbial genomes (KMG-I) project.</title>
        <authorList>
            <person name="Kyrpides N."/>
        </authorList>
    </citation>
    <scope>NUCLEOTIDE SEQUENCE [LARGE SCALE GENOMIC DNA]</scope>
    <source>
        <strain evidence="12 13">DSM 13558</strain>
    </source>
</reference>
<gene>
    <name evidence="12" type="ORF">LY60_02137</name>
</gene>
<comment type="similarity">
    <text evidence="1">Belongs to the peroxiredoxin family. AhpC/Prx1 subfamily.</text>
</comment>
<dbReference type="PANTHER" id="PTHR10681:SF128">
    <property type="entry name" value="THIOREDOXIN-DEPENDENT PEROXIDE REDUCTASE, MITOCHONDRIAL"/>
    <property type="match status" value="1"/>
</dbReference>
<keyword evidence="3 9" id="KW-0575">Peroxidase</keyword>
<dbReference type="PANTHER" id="PTHR10681">
    <property type="entry name" value="THIOREDOXIN PEROXIDASE"/>
    <property type="match status" value="1"/>
</dbReference>
<dbReference type="SUPFAM" id="SSF52833">
    <property type="entry name" value="Thioredoxin-like"/>
    <property type="match status" value="1"/>
</dbReference>
<evidence type="ECO:0000256" key="7">
    <source>
        <dbReference type="ARBA" id="ARBA00025719"/>
    </source>
</evidence>
<dbReference type="HAMAP" id="MF_00401">
    <property type="entry name" value="Peroxiredoxin"/>
    <property type="match status" value="1"/>
</dbReference>
<proteinExistence type="inferred from homology"/>
<dbReference type="Gene3D" id="3.40.30.10">
    <property type="entry name" value="Glutaredoxin"/>
    <property type="match status" value="1"/>
</dbReference>
<dbReference type="InterPro" id="IPR050217">
    <property type="entry name" value="Peroxiredoxin"/>
</dbReference>
<keyword evidence="13" id="KW-1185">Reference proteome</keyword>
<keyword evidence="6 9" id="KW-0676">Redox-active center</keyword>
<dbReference type="EC" id="1.11.1.24" evidence="9"/>
<comment type="miscellaneous">
    <text evidence="9">The active site is a conserved redox-active cysteine residue, the peroxidatic cysteine (C(P)), which makes the nucleophilic attack on the peroxide substrate. The peroxide oxidizes the C(P)-SH to cysteine sulfenic acid (C(P)-SOH), which then reacts with another cysteine residue, the resolving cysteine (C(R)), to form a disulfide bridge. The disulfide is subsequently reduced by an appropriate electron donor to complete the catalytic cycle. Although the primary sequence of this enzyme is similar to those of the 1-Cys Prx6 enzymes, its catalytic properties resemble those of the typical 2-Cys Prxs and C(R) is provided by the other dimeric subunit to form an intersubunit disulfide. The disulfide is subsequently reduced by thioredoxin.</text>
</comment>
<keyword evidence="4 9" id="KW-0049">Antioxidant</keyword>
<dbReference type="PROSITE" id="PS51352">
    <property type="entry name" value="THIOREDOXIN_2"/>
    <property type="match status" value="1"/>
</dbReference>
<comment type="function">
    <text evidence="8 9">Thiol-specific peroxidase that catalyzes the reduction of hydrogen peroxide and organic hydroperoxides to water and alcohols, respectively. Plays a role in cell protection against oxidative stress by detoxifying peroxides.</text>
</comment>
<name>A0A562J9D5_9FIRM</name>
<evidence type="ECO:0000259" key="11">
    <source>
        <dbReference type="PROSITE" id="PS51352"/>
    </source>
</evidence>
<comment type="similarity">
    <text evidence="7 9">Belongs to the peroxiredoxin family. Prx6 subfamily.</text>
</comment>
<feature type="disulfide bond" description="Interchain (with Cys-67); in linked form" evidence="9">
    <location>
        <position position="229"/>
    </location>
</feature>
<evidence type="ECO:0000256" key="4">
    <source>
        <dbReference type="ARBA" id="ARBA00022862"/>
    </source>
</evidence>
<dbReference type="GO" id="GO:0045454">
    <property type="term" value="P:cell redox homeostasis"/>
    <property type="evidence" value="ECO:0007669"/>
    <property type="project" value="TreeGrafter"/>
</dbReference>
<feature type="active site" description="Cysteine sulfenic acid (-SOH) intermediate" evidence="9">
    <location>
        <position position="67"/>
    </location>
</feature>
<feature type="domain" description="Thioredoxin" evidence="11">
    <location>
        <begin position="26"/>
        <end position="181"/>
    </location>
</feature>
<dbReference type="Pfam" id="PF00578">
    <property type="entry name" value="AhpC-TSA"/>
    <property type="match status" value="1"/>
</dbReference>
<dbReference type="GO" id="GO:0042744">
    <property type="term" value="P:hydrogen peroxide catabolic process"/>
    <property type="evidence" value="ECO:0007669"/>
    <property type="project" value="TreeGrafter"/>
</dbReference>
<keyword evidence="5 9" id="KW-0560">Oxidoreductase</keyword>
<keyword evidence="2 9" id="KW-0963">Cytoplasm</keyword>
<dbReference type="InterPro" id="IPR036249">
    <property type="entry name" value="Thioredoxin-like_sf"/>
</dbReference>
<accession>A0A562J9D5</accession>
<dbReference type="GO" id="GO:0008379">
    <property type="term" value="F:thioredoxin peroxidase activity"/>
    <property type="evidence" value="ECO:0007669"/>
    <property type="project" value="TreeGrafter"/>
</dbReference>
<dbReference type="Pfam" id="PF10417">
    <property type="entry name" value="1-cysPrx_C"/>
    <property type="match status" value="1"/>
</dbReference>
<dbReference type="InterPro" id="IPR013766">
    <property type="entry name" value="Thioredoxin_domain"/>
</dbReference>
<comment type="subunit">
    <text evidence="9">Homodecamer. Pentamer of dimers that assemble into a ring structure.</text>
</comment>
<protein>
    <recommendedName>
        <fullName evidence="9">Peroxiredoxin</fullName>
        <ecNumber evidence="9">1.11.1.24</ecNumber>
    </recommendedName>
    <alternativeName>
        <fullName evidence="9">Thioredoxin peroxidase</fullName>
    </alternativeName>
    <alternativeName>
        <fullName evidence="9">Thioredoxin-dependent peroxiredoxin</fullName>
    </alternativeName>
</protein>
<dbReference type="GO" id="GO:0006979">
    <property type="term" value="P:response to oxidative stress"/>
    <property type="evidence" value="ECO:0007669"/>
    <property type="project" value="TreeGrafter"/>
</dbReference>
<dbReference type="GO" id="GO:0033554">
    <property type="term" value="P:cellular response to stress"/>
    <property type="evidence" value="ECO:0007669"/>
    <property type="project" value="TreeGrafter"/>
</dbReference>
<dbReference type="Gene3D" id="3.30.1020.10">
    <property type="entry name" value="Antioxidant, Horf6, Chain A, domain2"/>
    <property type="match status" value="1"/>
</dbReference>
<evidence type="ECO:0000256" key="3">
    <source>
        <dbReference type="ARBA" id="ARBA00022559"/>
    </source>
</evidence>
<keyword evidence="9" id="KW-1015">Disulfide bond</keyword>